<accession>A0A5N6RC61</accession>
<name>A0A5N6RC61_9ROSI</name>
<protein>
    <submittedName>
        <fullName evidence="1">Uncharacterized protein</fullName>
    </submittedName>
</protein>
<keyword evidence="2" id="KW-1185">Reference proteome</keyword>
<proteinExistence type="predicted"/>
<dbReference type="EMBL" id="CM017326">
    <property type="protein sequence ID" value="KAE8076492.1"/>
    <property type="molecule type" value="Genomic_DNA"/>
</dbReference>
<evidence type="ECO:0000313" key="2">
    <source>
        <dbReference type="Proteomes" id="UP000327013"/>
    </source>
</evidence>
<organism evidence="1 2">
    <name type="scientific">Carpinus fangiana</name>
    <dbReference type="NCBI Taxonomy" id="176857"/>
    <lineage>
        <taxon>Eukaryota</taxon>
        <taxon>Viridiplantae</taxon>
        <taxon>Streptophyta</taxon>
        <taxon>Embryophyta</taxon>
        <taxon>Tracheophyta</taxon>
        <taxon>Spermatophyta</taxon>
        <taxon>Magnoliopsida</taxon>
        <taxon>eudicotyledons</taxon>
        <taxon>Gunneridae</taxon>
        <taxon>Pentapetalae</taxon>
        <taxon>rosids</taxon>
        <taxon>fabids</taxon>
        <taxon>Fagales</taxon>
        <taxon>Betulaceae</taxon>
        <taxon>Carpinus</taxon>
    </lineage>
</organism>
<dbReference type="Proteomes" id="UP000327013">
    <property type="component" value="Chromosome 6"/>
</dbReference>
<reference evidence="1 2" key="1">
    <citation type="submission" date="2019-06" db="EMBL/GenBank/DDBJ databases">
        <title>A chromosomal-level reference genome of Carpinus fangiana (Coryloideae, Betulaceae).</title>
        <authorList>
            <person name="Yang X."/>
            <person name="Wang Z."/>
            <person name="Zhang L."/>
            <person name="Hao G."/>
            <person name="Liu J."/>
            <person name="Yang Y."/>
        </authorList>
    </citation>
    <scope>NUCLEOTIDE SEQUENCE [LARGE SCALE GENOMIC DNA]</scope>
    <source>
        <strain evidence="1">Cfa_2016G</strain>
        <tissue evidence="1">Leaf</tissue>
    </source>
</reference>
<dbReference type="AlphaFoldDB" id="A0A5N6RC61"/>
<gene>
    <name evidence="1" type="ORF">FH972_015139</name>
</gene>
<evidence type="ECO:0000313" key="1">
    <source>
        <dbReference type="EMBL" id="KAE8076492.1"/>
    </source>
</evidence>
<sequence>MHTCHMDQRSVLHAGKAKTTADQPAAFLLPFPRGLTSQCPKAKNCFCPKVALVLFYYLRKSHRNSFSHTLACTSMFIVPKQGVFLGIKL</sequence>